<feature type="transmembrane region" description="Helical" evidence="8">
    <location>
        <begin position="455"/>
        <end position="474"/>
    </location>
</feature>
<comment type="subcellular location">
    <subcellularLocation>
        <location evidence="1">Cell membrane</location>
        <topology evidence="1">Multi-pass membrane protein</topology>
    </subcellularLocation>
</comment>
<keyword evidence="6 8" id="KW-0472">Membrane</keyword>
<evidence type="ECO:0000256" key="1">
    <source>
        <dbReference type="ARBA" id="ARBA00004651"/>
    </source>
</evidence>
<evidence type="ECO:0000256" key="6">
    <source>
        <dbReference type="ARBA" id="ARBA00023136"/>
    </source>
</evidence>
<evidence type="ECO:0000256" key="7">
    <source>
        <dbReference type="SAM" id="MobiDB-lite"/>
    </source>
</evidence>
<dbReference type="PANTHER" id="PTHR42718">
    <property type="entry name" value="MAJOR FACILITATOR SUPERFAMILY MULTIDRUG TRANSPORTER MFSC"/>
    <property type="match status" value="1"/>
</dbReference>
<protein>
    <submittedName>
        <fullName evidence="10">MFS transporter</fullName>
    </submittedName>
</protein>
<feature type="transmembrane region" description="Helical" evidence="8">
    <location>
        <begin position="112"/>
        <end position="134"/>
    </location>
</feature>
<evidence type="ECO:0000313" key="11">
    <source>
        <dbReference type="Proteomes" id="UP001183226"/>
    </source>
</evidence>
<dbReference type="PRINTS" id="PR01036">
    <property type="entry name" value="TCRTETB"/>
</dbReference>
<evidence type="ECO:0000256" key="2">
    <source>
        <dbReference type="ARBA" id="ARBA00022448"/>
    </source>
</evidence>
<dbReference type="PANTHER" id="PTHR42718:SF46">
    <property type="entry name" value="BLR6921 PROTEIN"/>
    <property type="match status" value="1"/>
</dbReference>
<accession>A0ABU2KXA3</accession>
<feature type="transmembrane region" description="Helical" evidence="8">
    <location>
        <begin position="233"/>
        <end position="256"/>
    </location>
</feature>
<evidence type="ECO:0000259" key="9">
    <source>
        <dbReference type="PROSITE" id="PS50850"/>
    </source>
</evidence>
<dbReference type="NCBIfam" id="TIGR00711">
    <property type="entry name" value="efflux_EmrB"/>
    <property type="match status" value="1"/>
</dbReference>
<dbReference type="Proteomes" id="UP001183226">
    <property type="component" value="Unassembled WGS sequence"/>
</dbReference>
<dbReference type="EMBL" id="JAVREK010000020">
    <property type="protein sequence ID" value="MDT0303935.1"/>
    <property type="molecule type" value="Genomic_DNA"/>
</dbReference>
<sequence length="503" mass="50523">MSQSTEQGASPPAGDRRRWYGLAVVALAQLLIVVDMTIVNVALPSINDDLGIAAADRQWVITAYTLSFGGLLLLGGRIADFTGRRRALLIGLVGFAAASALAGAAGDLTMLLAARAAQGAFGALLAPAALALLATSFTDPAERGRAFGVFGSAVAAGSPLGLMLGGALTTTLSWEWVFYVNAPIALAGFVGALLFLKDSRVEGGAGYDVAGAVLATAALATLVYGLNRATHDGWAAPTTLALLVAGAGLVAAFLFAESKAANPLLPLPVLFDRNRGGAYMVVLLMMTGPFGVYLFVSFFLQSVQGYSALATGLAFLPMTAGVILASNLVGKVIKHVAPRFVMGFGLLMGAAGMLLLTRLEIDSSYALAVLSPIVMVGLGMGMTVPPALNAATSEVAPRDVGAASATFQVSQQVGASLGTALLSTVAAGTATAYIAANGSSGAAELQSQVAGYNAATLWGAGILAVAALIALSAMSTRLGAGPPAAEPAESTEPAPGEPKPNAG</sequence>
<feature type="transmembrane region" description="Helical" evidence="8">
    <location>
        <begin position="413"/>
        <end position="435"/>
    </location>
</feature>
<proteinExistence type="predicted"/>
<feature type="transmembrane region" description="Helical" evidence="8">
    <location>
        <begin position="20"/>
        <end position="46"/>
    </location>
</feature>
<dbReference type="InterPro" id="IPR020846">
    <property type="entry name" value="MFS_dom"/>
</dbReference>
<keyword evidence="11" id="KW-1185">Reference proteome</keyword>
<feature type="transmembrane region" description="Helical" evidence="8">
    <location>
        <begin position="87"/>
        <end position="106"/>
    </location>
</feature>
<feature type="transmembrane region" description="Helical" evidence="8">
    <location>
        <begin position="306"/>
        <end position="328"/>
    </location>
</feature>
<feature type="transmembrane region" description="Helical" evidence="8">
    <location>
        <begin position="365"/>
        <end position="388"/>
    </location>
</feature>
<feature type="transmembrane region" description="Helical" evidence="8">
    <location>
        <begin position="340"/>
        <end position="359"/>
    </location>
</feature>
<dbReference type="InterPro" id="IPR004638">
    <property type="entry name" value="EmrB-like"/>
</dbReference>
<dbReference type="InterPro" id="IPR036259">
    <property type="entry name" value="MFS_trans_sf"/>
</dbReference>
<keyword evidence="5 8" id="KW-1133">Transmembrane helix</keyword>
<feature type="domain" description="Major facilitator superfamily (MFS) profile" evidence="9">
    <location>
        <begin position="21"/>
        <end position="478"/>
    </location>
</feature>
<feature type="region of interest" description="Disordered" evidence="7">
    <location>
        <begin position="479"/>
        <end position="503"/>
    </location>
</feature>
<dbReference type="RefSeq" id="WP_311546429.1">
    <property type="nucleotide sequence ID" value="NZ_JAVREK010000020.1"/>
</dbReference>
<dbReference type="CDD" id="cd17321">
    <property type="entry name" value="MFS_MMR_MDR_like"/>
    <property type="match status" value="1"/>
</dbReference>
<dbReference type="Pfam" id="PF07690">
    <property type="entry name" value="MFS_1"/>
    <property type="match status" value="1"/>
</dbReference>
<feature type="transmembrane region" description="Helical" evidence="8">
    <location>
        <begin position="146"/>
        <end position="164"/>
    </location>
</feature>
<keyword evidence="4 8" id="KW-0812">Transmembrane</keyword>
<keyword evidence="2" id="KW-0813">Transport</keyword>
<reference evidence="11" key="1">
    <citation type="submission" date="2023-07" db="EMBL/GenBank/DDBJ databases">
        <title>30 novel species of actinomycetes from the DSMZ collection.</title>
        <authorList>
            <person name="Nouioui I."/>
        </authorList>
    </citation>
    <scope>NUCLEOTIDE SEQUENCE [LARGE SCALE GENOMIC DNA]</scope>
    <source>
        <strain evidence="11">DSM 45055</strain>
    </source>
</reference>
<name>A0ABU2KXA3_9ACTN</name>
<comment type="caution">
    <text evidence="10">The sequence shown here is derived from an EMBL/GenBank/DDBJ whole genome shotgun (WGS) entry which is preliminary data.</text>
</comment>
<feature type="transmembrane region" description="Helical" evidence="8">
    <location>
        <begin position="208"/>
        <end position="227"/>
    </location>
</feature>
<dbReference type="Gene3D" id="1.20.1250.20">
    <property type="entry name" value="MFS general substrate transporter like domains"/>
    <property type="match status" value="1"/>
</dbReference>
<dbReference type="Gene3D" id="1.20.1720.10">
    <property type="entry name" value="Multidrug resistance protein D"/>
    <property type="match status" value="1"/>
</dbReference>
<feature type="transmembrane region" description="Helical" evidence="8">
    <location>
        <begin position="176"/>
        <end position="196"/>
    </location>
</feature>
<evidence type="ECO:0000313" key="10">
    <source>
        <dbReference type="EMBL" id="MDT0303935.1"/>
    </source>
</evidence>
<feature type="transmembrane region" description="Helical" evidence="8">
    <location>
        <begin position="277"/>
        <end position="300"/>
    </location>
</feature>
<dbReference type="InterPro" id="IPR011701">
    <property type="entry name" value="MFS"/>
</dbReference>
<organism evidence="10 11">
    <name type="scientific">Streptomonospora wellingtoniae</name>
    <dbReference type="NCBI Taxonomy" id="3075544"/>
    <lineage>
        <taxon>Bacteria</taxon>
        <taxon>Bacillati</taxon>
        <taxon>Actinomycetota</taxon>
        <taxon>Actinomycetes</taxon>
        <taxon>Streptosporangiales</taxon>
        <taxon>Nocardiopsidaceae</taxon>
        <taxon>Streptomonospora</taxon>
    </lineage>
</organism>
<evidence type="ECO:0000256" key="4">
    <source>
        <dbReference type="ARBA" id="ARBA00022692"/>
    </source>
</evidence>
<dbReference type="SUPFAM" id="SSF103473">
    <property type="entry name" value="MFS general substrate transporter"/>
    <property type="match status" value="1"/>
</dbReference>
<evidence type="ECO:0000256" key="5">
    <source>
        <dbReference type="ARBA" id="ARBA00022989"/>
    </source>
</evidence>
<feature type="compositionally biased region" description="Low complexity" evidence="7">
    <location>
        <begin position="479"/>
        <end position="494"/>
    </location>
</feature>
<gene>
    <name evidence="10" type="ORF">RM446_17595</name>
</gene>
<evidence type="ECO:0000256" key="8">
    <source>
        <dbReference type="SAM" id="Phobius"/>
    </source>
</evidence>
<dbReference type="PROSITE" id="PS50850">
    <property type="entry name" value="MFS"/>
    <property type="match status" value="1"/>
</dbReference>
<evidence type="ECO:0000256" key="3">
    <source>
        <dbReference type="ARBA" id="ARBA00022475"/>
    </source>
</evidence>
<keyword evidence="3" id="KW-1003">Cell membrane</keyword>
<feature type="transmembrane region" description="Helical" evidence="8">
    <location>
        <begin position="58"/>
        <end position="75"/>
    </location>
</feature>